<keyword evidence="5" id="KW-1185">Reference proteome</keyword>
<keyword evidence="2" id="KW-0677">Repeat</keyword>
<dbReference type="NCBIfam" id="TIGR00756">
    <property type="entry name" value="PPR"/>
    <property type="match status" value="1"/>
</dbReference>
<dbReference type="GO" id="GO:0003729">
    <property type="term" value="F:mRNA binding"/>
    <property type="evidence" value="ECO:0007669"/>
    <property type="project" value="TreeGrafter"/>
</dbReference>
<dbReference type="AlphaFoldDB" id="A0A392W2F7"/>
<dbReference type="Gene3D" id="1.25.40.10">
    <property type="entry name" value="Tetratricopeptide repeat domain"/>
    <property type="match status" value="1"/>
</dbReference>
<dbReference type="GO" id="GO:0006396">
    <property type="term" value="P:RNA processing"/>
    <property type="evidence" value="ECO:0007669"/>
    <property type="project" value="TreeGrafter"/>
</dbReference>
<dbReference type="PANTHER" id="PTHR47934">
    <property type="entry name" value="PENTATRICOPEPTIDE REPEAT-CONTAINING PROTEIN PET309, MITOCHONDRIAL"/>
    <property type="match status" value="1"/>
</dbReference>
<evidence type="ECO:0000313" key="4">
    <source>
        <dbReference type="EMBL" id="MCI93903.1"/>
    </source>
</evidence>
<dbReference type="GO" id="GO:0005739">
    <property type="term" value="C:mitochondrion"/>
    <property type="evidence" value="ECO:0007669"/>
    <property type="project" value="TreeGrafter"/>
</dbReference>
<evidence type="ECO:0000256" key="2">
    <source>
        <dbReference type="ARBA" id="ARBA00022737"/>
    </source>
</evidence>
<dbReference type="EMBL" id="LXQA011342136">
    <property type="protein sequence ID" value="MCI93903.1"/>
    <property type="molecule type" value="Genomic_DNA"/>
</dbReference>
<dbReference type="InterPro" id="IPR002885">
    <property type="entry name" value="PPR_rpt"/>
</dbReference>
<feature type="non-terminal residue" evidence="4">
    <location>
        <position position="54"/>
    </location>
</feature>
<dbReference type="Proteomes" id="UP000265520">
    <property type="component" value="Unassembled WGS sequence"/>
</dbReference>
<evidence type="ECO:0000256" key="3">
    <source>
        <dbReference type="PROSITE-ProRule" id="PRU00708"/>
    </source>
</evidence>
<organism evidence="4 5">
    <name type="scientific">Trifolium medium</name>
    <dbReference type="NCBI Taxonomy" id="97028"/>
    <lineage>
        <taxon>Eukaryota</taxon>
        <taxon>Viridiplantae</taxon>
        <taxon>Streptophyta</taxon>
        <taxon>Embryophyta</taxon>
        <taxon>Tracheophyta</taxon>
        <taxon>Spermatophyta</taxon>
        <taxon>Magnoliopsida</taxon>
        <taxon>eudicotyledons</taxon>
        <taxon>Gunneridae</taxon>
        <taxon>Pentapetalae</taxon>
        <taxon>rosids</taxon>
        <taxon>fabids</taxon>
        <taxon>Fabales</taxon>
        <taxon>Fabaceae</taxon>
        <taxon>Papilionoideae</taxon>
        <taxon>50 kb inversion clade</taxon>
        <taxon>NPAAA clade</taxon>
        <taxon>Hologalegina</taxon>
        <taxon>IRL clade</taxon>
        <taxon>Trifolieae</taxon>
        <taxon>Trifolium</taxon>
    </lineage>
</organism>
<sequence>MVIKGLVPDVVTYTALIDGHCRVGNNKKAFELHKEMLDAGLTPNALTVTCLIDG</sequence>
<dbReference type="Pfam" id="PF13041">
    <property type="entry name" value="PPR_2"/>
    <property type="match status" value="1"/>
</dbReference>
<dbReference type="PANTHER" id="PTHR47934:SF6">
    <property type="entry name" value="MITOCHONDRIAL GROUP I INTRON SPLICING FACTOR CCM1-RELATED"/>
    <property type="match status" value="1"/>
</dbReference>
<comment type="caution">
    <text evidence="4">The sequence shown here is derived from an EMBL/GenBank/DDBJ whole genome shotgun (WGS) entry which is preliminary data.</text>
</comment>
<accession>A0A392W2F7</accession>
<reference evidence="4 5" key="1">
    <citation type="journal article" date="2018" name="Front. Plant Sci.">
        <title>Red Clover (Trifolium pratense) and Zigzag Clover (T. medium) - A Picture of Genomic Similarities and Differences.</title>
        <authorList>
            <person name="Dluhosova J."/>
            <person name="Istvanek J."/>
            <person name="Nedelnik J."/>
            <person name="Repkova J."/>
        </authorList>
    </citation>
    <scope>NUCLEOTIDE SEQUENCE [LARGE SCALE GENOMIC DNA]</scope>
    <source>
        <strain evidence="5">cv. 10/8</strain>
        <tissue evidence="4">Leaf</tissue>
    </source>
</reference>
<dbReference type="GO" id="GO:0007005">
    <property type="term" value="P:mitochondrion organization"/>
    <property type="evidence" value="ECO:0007669"/>
    <property type="project" value="TreeGrafter"/>
</dbReference>
<feature type="repeat" description="PPR" evidence="3">
    <location>
        <begin position="9"/>
        <end position="43"/>
    </location>
</feature>
<dbReference type="InterPro" id="IPR051114">
    <property type="entry name" value="Mito_RNA_Proc_CCM1"/>
</dbReference>
<evidence type="ECO:0000256" key="1">
    <source>
        <dbReference type="ARBA" id="ARBA00007626"/>
    </source>
</evidence>
<protein>
    <submittedName>
        <fullName evidence="4">Pentatricopeptide repeat-containing protein</fullName>
    </submittedName>
</protein>
<dbReference type="PROSITE" id="PS51375">
    <property type="entry name" value="PPR"/>
    <property type="match status" value="1"/>
</dbReference>
<name>A0A392W2F7_9FABA</name>
<evidence type="ECO:0000313" key="5">
    <source>
        <dbReference type="Proteomes" id="UP000265520"/>
    </source>
</evidence>
<comment type="similarity">
    <text evidence="1">Belongs to the PPR family. P subfamily.</text>
</comment>
<dbReference type="InterPro" id="IPR011990">
    <property type="entry name" value="TPR-like_helical_dom_sf"/>
</dbReference>
<proteinExistence type="inferred from homology"/>